<dbReference type="EMBL" id="CP091430">
    <property type="protein sequence ID" value="UVI28342.1"/>
    <property type="molecule type" value="Genomic_DNA"/>
</dbReference>
<evidence type="ECO:0000256" key="2">
    <source>
        <dbReference type="ARBA" id="ARBA00022729"/>
    </source>
</evidence>
<dbReference type="Proteomes" id="UP001057877">
    <property type="component" value="Chromosome"/>
</dbReference>
<reference evidence="8" key="1">
    <citation type="submission" date="2022-01" db="EMBL/GenBank/DDBJ databases">
        <title>Paenibacillus spongiae sp. nov., isolated from marine sponge.</title>
        <authorList>
            <person name="Li Z."/>
            <person name="Zhang M."/>
        </authorList>
    </citation>
    <scope>NUCLEOTIDE SEQUENCE</scope>
    <source>
        <strain evidence="8">PHS-Z3</strain>
    </source>
</reference>
<dbReference type="InterPro" id="IPR050490">
    <property type="entry name" value="Bact_solute-bd_prot1"/>
</dbReference>
<dbReference type="PANTHER" id="PTHR43649">
    <property type="entry name" value="ARABINOSE-BINDING PROTEIN-RELATED"/>
    <property type="match status" value="1"/>
</dbReference>
<dbReference type="InterPro" id="IPR006059">
    <property type="entry name" value="SBP"/>
</dbReference>
<dbReference type="Gene3D" id="3.40.190.10">
    <property type="entry name" value="Periplasmic binding protein-like II"/>
    <property type="match status" value="1"/>
</dbReference>
<protein>
    <submittedName>
        <fullName evidence="8">Extracellular solute-binding protein</fullName>
    </submittedName>
</protein>
<dbReference type="Pfam" id="PF01547">
    <property type="entry name" value="SBP_bac_1"/>
    <property type="match status" value="1"/>
</dbReference>
<keyword evidence="5" id="KW-0449">Lipoprotein</keyword>
<evidence type="ECO:0000313" key="9">
    <source>
        <dbReference type="Proteomes" id="UP001057877"/>
    </source>
</evidence>
<evidence type="ECO:0000256" key="3">
    <source>
        <dbReference type="ARBA" id="ARBA00023136"/>
    </source>
</evidence>
<evidence type="ECO:0000256" key="1">
    <source>
        <dbReference type="ARBA" id="ARBA00022475"/>
    </source>
</evidence>
<proteinExistence type="predicted"/>
<accession>A0ABY5S379</accession>
<evidence type="ECO:0000256" key="5">
    <source>
        <dbReference type="ARBA" id="ARBA00023288"/>
    </source>
</evidence>
<keyword evidence="4" id="KW-0564">Palmitate</keyword>
<keyword evidence="3" id="KW-0472">Membrane</keyword>
<keyword evidence="9" id="KW-1185">Reference proteome</keyword>
<feature type="signal peptide" evidence="7">
    <location>
        <begin position="1"/>
        <end position="25"/>
    </location>
</feature>
<feature type="region of interest" description="Disordered" evidence="6">
    <location>
        <begin position="25"/>
        <end position="51"/>
    </location>
</feature>
<sequence length="450" mass="50562">MVNRHPLRILLLILLSIVTITGCSSNSNSGSESPPAGEGEQQNEEEAPVKDKESFVADIKLLRTWGSDEQFKLLLEDFNKEYPNIKVEVLPQPYNELPALIAAGTIPDVVGMVGTMPEWVENGVLEDLSSYIEVDPDVNPDTFHEVAYTRSVTPDGKVWALPWQVDPNFAIMYNTTILDEFGITEIPDLNSLSAFGDFLRKFWVVRDGKQEMATFSPHETYGAVNSVQTWAYLNGATTKTFYDPETRKVNFNDPLIVEALEWIVQFKRDNVDDERRGQVQASLPEGTSWFQAGKSAMNLQTAGELRLNYEMNPDEIGIISMPQKAVWIGGWSFALTAGGKNKEAAWEFLKWMCATNEGAESNLKHLTAISGKKENPYLDEQAKTDPVYAAFKEVLGNAQQGHLWTAIPVEWAPEFDTKYAEVMNGTLEPKAFLDHMTKYIQALVDERYSR</sequence>
<dbReference type="SUPFAM" id="SSF53850">
    <property type="entry name" value="Periplasmic binding protein-like II"/>
    <property type="match status" value="1"/>
</dbReference>
<name>A0ABY5S379_9BACL</name>
<dbReference type="RefSeq" id="WP_258384430.1">
    <property type="nucleotide sequence ID" value="NZ_CP091430.1"/>
</dbReference>
<dbReference type="PANTHER" id="PTHR43649:SF33">
    <property type="entry name" value="POLYGALACTURONAN_RHAMNOGALACTURONAN-BINDING PROTEIN YTCQ"/>
    <property type="match status" value="1"/>
</dbReference>
<evidence type="ECO:0000313" key="8">
    <source>
        <dbReference type="EMBL" id="UVI28342.1"/>
    </source>
</evidence>
<evidence type="ECO:0000256" key="6">
    <source>
        <dbReference type="SAM" id="MobiDB-lite"/>
    </source>
</evidence>
<keyword evidence="2 7" id="KW-0732">Signal</keyword>
<organism evidence="8 9">
    <name type="scientific">Paenibacillus spongiae</name>
    <dbReference type="NCBI Taxonomy" id="2909671"/>
    <lineage>
        <taxon>Bacteria</taxon>
        <taxon>Bacillati</taxon>
        <taxon>Bacillota</taxon>
        <taxon>Bacilli</taxon>
        <taxon>Bacillales</taxon>
        <taxon>Paenibacillaceae</taxon>
        <taxon>Paenibacillus</taxon>
    </lineage>
</organism>
<dbReference type="PROSITE" id="PS51257">
    <property type="entry name" value="PROKAR_LIPOPROTEIN"/>
    <property type="match status" value="1"/>
</dbReference>
<feature type="chain" id="PRO_5047429898" evidence="7">
    <location>
        <begin position="26"/>
        <end position="450"/>
    </location>
</feature>
<evidence type="ECO:0000256" key="7">
    <source>
        <dbReference type="SAM" id="SignalP"/>
    </source>
</evidence>
<evidence type="ECO:0000256" key="4">
    <source>
        <dbReference type="ARBA" id="ARBA00023139"/>
    </source>
</evidence>
<gene>
    <name evidence="8" type="ORF">L1F29_23210</name>
</gene>
<feature type="compositionally biased region" description="Low complexity" evidence="6">
    <location>
        <begin position="25"/>
        <end position="40"/>
    </location>
</feature>
<keyword evidence="1" id="KW-1003">Cell membrane</keyword>